<keyword evidence="3" id="KW-1185">Reference proteome</keyword>
<keyword evidence="1" id="KW-1133">Transmembrane helix</keyword>
<dbReference type="Gene3D" id="3.80.10.10">
    <property type="entry name" value="Ribonuclease Inhibitor"/>
    <property type="match status" value="1"/>
</dbReference>
<dbReference type="SUPFAM" id="SSF52047">
    <property type="entry name" value="RNI-like"/>
    <property type="match status" value="1"/>
</dbReference>
<accession>A0A9Q0JM20</accession>
<dbReference type="Proteomes" id="UP001141552">
    <property type="component" value="Unassembled WGS sequence"/>
</dbReference>
<evidence type="ECO:0000313" key="3">
    <source>
        <dbReference type="Proteomes" id="UP001141552"/>
    </source>
</evidence>
<proteinExistence type="predicted"/>
<evidence type="ECO:0000256" key="1">
    <source>
        <dbReference type="SAM" id="Phobius"/>
    </source>
</evidence>
<dbReference type="EMBL" id="JAKUCV010001082">
    <property type="protein sequence ID" value="KAJ4847771.1"/>
    <property type="molecule type" value="Genomic_DNA"/>
</dbReference>
<feature type="transmembrane region" description="Helical" evidence="1">
    <location>
        <begin position="6"/>
        <end position="29"/>
    </location>
</feature>
<reference evidence="2" key="2">
    <citation type="journal article" date="2023" name="Plants (Basel)">
        <title>Annotation of the Turnera subulata (Passifloraceae) Draft Genome Reveals the S-Locus Evolved after the Divergence of Turneroideae from Passifloroideae in a Stepwise Manner.</title>
        <authorList>
            <person name="Henning P.M."/>
            <person name="Roalson E.H."/>
            <person name="Mir W."/>
            <person name="McCubbin A.G."/>
            <person name="Shore J.S."/>
        </authorList>
    </citation>
    <scope>NUCLEOTIDE SEQUENCE</scope>
    <source>
        <strain evidence="2">F60SS</strain>
    </source>
</reference>
<keyword evidence="1" id="KW-0472">Membrane</keyword>
<dbReference type="OrthoDB" id="550575at2759"/>
<keyword evidence="1" id="KW-0812">Transmembrane</keyword>
<reference evidence="2" key="1">
    <citation type="submission" date="2022-02" db="EMBL/GenBank/DDBJ databases">
        <authorList>
            <person name="Henning P.M."/>
            <person name="McCubbin A.G."/>
            <person name="Shore J.S."/>
        </authorList>
    </citation>
    <scope>NUCLEOTIDE SEQUENCE</scope>
    <source>
        <strain evidence="2">F60SS</strain>
        <tissue evidence="2">Leaves</tissue>
    </source>
</reference>
<sequence length="75" mass="8192">MGGLEYLDLCGLSWCMNGDGLAAIGLGFAARLKMLNMRVCRAVGDESIMAIAKGCPSLEEWNLATIRKRKAFRII</sequence>
<evidence type="ECO:0000313" key="2">
    <source>
        <dbReference type="EMBL" id="KAJ4847771.1"/>
    </source>
</evidence>
<gene>
    <name evidence="2" type="ORF">Tsubulata_014881</name>
</gene>
<dbReference type="AlphaFoldDB" id="A0A9Q0JM20"/>
<organism evidence="2 3">
    <name type="scientific">Turnera subulata</name>
    <dbReference type="NCBI Taxonomy" id="218843"/>
    <lineage>
        <taxon>Eukaryota</taxon>
        <taxon>Viridiplantae</taxon>
        <taxon>Streptophyta</taxon>
        <taxon>Embryophyta</taxon>
        <taxon>Tracheophyta</taxon>
        <taxon>Spermatophyta</taxon>
        <taxon>Magnoliopsida</taxon>
        <taxon>eudicotyledons</taxon>
        <taxon>Gunneridae</taxon>
        <taxon>Pentapetalae</taxon>
        <taxon>rosids</taxon>
        <taxon>fabids</taxon>
        <taxon>Malpighiales</taxon>
        <taxon>Passifloraceae</taxon>
        <taxon>Turnera</taxon>
    </lineage>
</organism>
<comment type="caution">
    <text evidence="2">The sequence shown here is derived from an EMBL/GenBank/DDBJ whole genome shotgun (WGS) entry which is preliminary data.</text>
</comment>
<name>A0A9Q0JM20_9ROSI</name>
<dbReference type="InterPro" id="IPR032675">
    <property type="entry name" value="LRR_dom_sf"/>
</dbReference>
<protein>
    <submittedName>
        <fullName evidence="2">Uncharacterized protein</fullName>
    </submittedName>
</protein>